<dbReference type="InterPro" id="IPR002496">
    <property type="entry name" value="PRib_AMP_CycHydrolase_dom"/>
</dbReference>
<dbReference type="Gene3D" id="3.10.20.810">
    <property type="entry name" value="Phosphoribosyl-AMP cyclohydrolase"/>
    <property type="match status" value="1"/>
</dbReference>
<dbReference type="EC" id="3.6.1.31" evidence="7"/>
<dbReference type="FunFam" id="3.10.20.810:FF:000001">
    <property type="entry name" value="Histidine biosynthesis bifunctional protein HisIE"/>
    <property type="match status" value="1"/>
</dbReference>
<comment type="pathway">
    <text evidence="3">Amino-acid biosynthesis; L-histidine biosynthesis; L-histidine from 5-phospho-alpha-D-ribose 1-diphosphate: step 3/9.</text>
</comment>
<evidence type="ECO:0000256" key="8">
    <source>
        <dbReference type="ARBA" id="ARBA00012721"/>
    </source>
</evidence>
<dbReference type="NCBIfam" id="NF000768">
    <property type="entry name" value="PRK00051.1"/>
    <property type="match status" value="1"/>
</dbReference>
<dbReference type="RefSeq" id="WP_126580316.1">
    <property type="nucleotide sequence ID" value="NZ_BIFR01000001.1"/>
</dbReference>
<comment type="catalytic activity">
    <reaction evidence="1">
        <text>1-(5-phospho-beta-D-ribosyl)-5'-AMP + H2O = 1-(5-phospho-beta-D-ribosyl)-5-[(5-phospho-beta-D-ribosylamino)methylideneamino]imidazole-4-carboxamide</text>
        <dbReference type="Rhea" id="RHEA:20049"/>
        <dbReference type="ChEBI" id="CHEBI:15377"/>
        <dbReference type="ChEBI" id="CHEBI:58435"/>
        <dbReference type="ChEBI" id="CHEBI:59457"/>
        <dbReference type="EC" id="3.5.4.19"/>
    </reaction>
</comment>
<feature type="domain" description="Phosphoribosyl-AMP cyclohydrolase" evidence="13">
    <location>
        <begin position="24"/>
        <end position="98"/>
    </location>
</feature>
<evidence type="ECO:0000256" key="2">
    <source>
        <dbReference type="ARBA" id="ARBA00001460"/>
    </source>
</evidence>
<keyword evidence="10" id="KW-0028">Amino-acid biosynthesis</keyword>
<keyword evidence="11" id="KW-0378">Hydrolase</keyword>
<evidence type="ECO:0000256" key="6">
    <source>
        <dbReference type="ARBA" id="ARBA00008299"/>
    </source>
</evidence>
<evidence type="ECO:0000313" key="15">
    <source>
        <dbReference type="Proteomes" id="UP000287352"/>
    </source>
</evidence>
<dbReference type="PANTHER" id="PTHR42945:SF1">
    <property type="entry name" value="HISTIDINE BIOSYNTHESIS BIFUNCTIONAL PROTEIN HIS7"/>
    <property type="match status" value="1"/>
</dbReference>
<evidence type="ECO:0000256" key="11">
    <source>
        <dbReference type="ARBA" id="ARBA00022801"/>
    </source>
</evidence>
<gene>
    <name evidence="14" type="ORF">KTT_25800</name>
</gene>
<sequence>MLNFDPQGLIPAVVVDDASGAVLMVAFMNEEAVRLTRESGQTHFFSRSRQKIWHKGEQSGNFQEVRAIFVNCEESSLLVRVKQHGDAACHDGYQSCYYRQLLPDDSYQQIGERVFDPAEVYTQLQAHPVEEKEHESPAQIMAEKVAKVRADVKTQLEDQLRQLYGVYVYLRDNDLSTESNTSRLLHESNKEDHSYLASRLADELQELSDVQTGEHVHSGRESDTILEGSQVGYWLFLLASASTIPYDTFAPHSALLEGYEGGYSEARVIELRQECLTSFASQDQEQIIKGLRTGFSLIGWACAQAGVSPEGPAEFDLAQMSRKGLVK</sequence>
<evidence type="ECO:0000256" key="12">
    <source>
        <dbReference type="ARBA" id="ARBA00023102"/>
    </source>
</evidence>
<dbReference type="GO" id="GO:0004636">
    <property type="term" value="F:phosphoribosyl-ATP diphosphatase activity"/>
    <property type="evidence" value="ECO:0007669"/>
    <property type="project" value="UniProtKB-EC"/>
</dbReference>
<dbReference type="PANTHER" id="PTHR42945">
    <property type="entry name" value="HISTIDINE BIOSYNTHESIS BIFUNCTIONAL PROTEIN"/>
    <property type="match status" value="1"/>
</dbReference>
<comment type="pathway">
    <text evidence="4">Amino-acid biosynthesis; L-histidine biosynthesis; L-histidine from 5-phospho-alpha-D-ribose 1-diphosphate: step 2/9.</text>
</comment>
<evidence type="ECO:0000256" key="4">
    <source>
        <dbReference type="ARBA" id="ARBA00005204"/>
    </source>
</evidence>
<name>A0A402A128_9CHLR</name>
<keyword evidence="12" id="KW-0368">Histidine biosynthesis</keyword>
<dbReference type="EMBL" id="BIFR01000001">
    <property type="protein sequence ID" value="GCE12721.1"/>
    <property type="molecule type" value="Genomic_DNA"/>
</dbReference>
<evidence type="ECO:0000256" key="9">
    <source>
        <dbReference type="ARBA" id="ARBA00017720"/>
    </source>
</evidence>
<accession>A0A402A128</accession>
<comment type="catalytic activity">
    <reaction evidence="2">
        <text>1-(5-phospho-beta-D-ribosyl)-ATP + H2O = 1-(5-phospho-beta-D-ribosyl)-5'-AMP + diphosphate + H(+)</text>
        <dbReference type="Rhea" id="RHEA:22828"/>
        <dbReference type="ChEBI" id="CHEBI:15377"/>
        <dbReference type="ChEBI" id="CHEBI:15378"/>
        <dbReference type="ChEBI" id="CHEBI:33019"/>
        <dbReference type="ChEBI" id="CHEBI:59457"/>
        <dbReference type="ChEBI" id="CHEBI:73183"/>
        <dbReference type="EC" id="3.6.1.31"/>
    </reaction>
</comment>
<reference evidence="15" key="1">
    <citation type="submission" date="2018-12" db="EMBL/GenBank/DDBJ databases">
        <title>Tengunoibacter tsumagoiensis gen. nov., sp. nov., Dictyobacter kobayashii sp. nov., D. alpinus sp. nov., and D. joshuensis sp. nov. and description of Dictyobacteraceae fam. nov. within the order Ktedonobacterales isolated from Tengu-no-mugimeshi.</title>
        <authorList>
            <person name="Wang C.M."/>
            <person name="Zheng Y."/>
            <person name="Sakai Y."/>
            <person name="Toyoda A."/>
            <person name="Minakuchi Y."/>
            <person name="Abe K."/>
            <person name="Yokota A."/>
            <person name="Yabe S."/>
        </authorList>
    </citation>
    <scope>NUCLEOTIDE SEQUENCE [LARGE SCALE GENOMIC DNA]</scope>
    <source>
        <strain evidence="15">Uno3</strain>
    </source>
</reference>
<evidence type="ECO:0000256" key="1">
    <source>
        <dbReference type="ARBA" id="ARBA00000024"/>
    </source>
</evidence>
<dbReference type="Proteomes" id="UP000287352">
    <property type="component" value="Unassembled WGS sequence"/>
</dbReference>
<dbReference type="AlphaFoldDB" id="A0A402A128"/>
<dbReference type="Pfam" id="PF01502">
    <property type="entry name" value="PRA-CH"/>
    <property type="match status" value="1"/>
</dbReference>
<dbReference type="EC" id="3.5.4.19" evidence="8"/>
<dbReference type="InterPro" id="IPR038019">
    <property type="entry name" value="PRib_AMP_CycHydrolase_sf"/>
</dbReference>
<evidence type="ECO:0000259" key="13">
    <source>
        <dbReference type="Pfam" id="PF01502"/>
    </source>
</evidence>
<comment type="similarity">
    <text evidence="5">In the C-terminal section; belongs to the PRA-PH family.</text>
</comment>
<dbReference type="GO" id="GO:0000105">
    <property type="term" value="P:L-histidine biosynthetic process"/>
    <property type="evidence" value="ECO:0007669"/>
    <property type="project" value="UniProtKB-UniPathway"/>
</dbReference>
<evidence type="ECO:0000256" key="7">
    <source>
        <dbReference type="ARBA" id="ARBA00012414"/>
    </source>
</evidence>
<comment type="caution">
    <text evidence="14">The sequence shown here is derived from an EMBL/GenBank/DDBJ whole genome shotgun (WGS) entry which is preliminary data.</text>
</comment>
<evidence type="ECO:0000256" key="5">
    <source>
        <dbReference type="ARBA" id="ARBA00007731"/>
    </source>
</evidence>
<comment type="similarity">
    <text evidence="6">In the N-terminal section; belongs to the PRA-CH family.</text>
</comment>
<keyword evidence="15" id="KW-1185">Reference proteome</keyword>
<proteinExistence type="inferred from homology"/>
<dbReference type="SUPFAM" id="SSF141734">
    <property type="entry name" value="HisI-like"/>
    <property type="match status" value="1"/>
</dbReference>
<evidence type="ECO:0000313" key="14">
    <source>
        <dbReference type="EMBL" id="GCE12721.1"/>
    </source>
</evidence>
<dbReference type="UniPathway" id="UPA00031">
    <property type="reaction ID" value="UER00008"/>
</dbReference>
<dbReference type="OrthoDB" id="9795769at2"/>
<evidence type="ECO:0000256" key="10">
    <source>
        <dbReference type="ARBA" id="ARBA00022605"/>
    </source>
</evidence>
<dbReference type="GO" id="GO:0004635">
    <property type="term" value="F:phosphoribosyl-AMP cyclohydrolase activity"/>
    <property type="evidence" value="ECO:0007669"/>
    <property type="project" value="UniProtKB-EC"/>
</dbReference>
<protein>
    <recommendedName>
        <fullName evidence="9">Histidine biosynthesis bifunctional protein HisIE</fullName>
        <ecNumber evidence="8">3.5.4.19</ecNumber>
        <ecNumber evidence="7">3.6.1.31</ecNumber>
    </recommendedName>
</protein>
<evidence type="ECO:0000256" key="3">
    <source>
        <dbReference type="ARBA" id="ARBA00005169"/>
    </source>
</evidence>
<organism evidence="14 15">
    <name type="scientific">Tengunoibacter tsumagoiensis</name>
    <dbReference type="NCBI Taxonomy" id="2014871"/>
    <lineage>
        <taxon>Bacteria</taxon>
        <taxon>Bacillati</taxon>
        <taxon>Chloroflexota</taxon>
        <taxon>Ktedonobacteria</taxon>
        <taxon>Ktedonobacterales</taxon>
        <taxon>Dictyobacteraceae</taxon>
        <taxon>Tengunoibacter</taxon>
    </lineage>
</organism>